<keyword evidence="3 7" id="KW-0808">Transferase</keyword>
<dbReference type="PROSITE" id="PS00444">
    <property type="entry name" value="POLYPRENYL_SYNTHASE_2"/>
    <property type="match status" value="1"/>
</dbReference>
<keyword evidence="6" id="KW-0414">Isoprene biosynthesis</keyword>
<dbReference type="InterPro" id="IPR000092">
    <property type="entry name" value="Polyprenyl_synt"/>
</dbReference>
<evidence type="ECO:0000256" key="2">
    <source>
        <dbReference type="ARBA" id="ARBA00006706"/>
    </source>
</evidence>
<name>A0A7G1H501_9BACT</name>
<organism evidence="8 9">
    <name type="scientific">Dissulfurispira thermophila</name>
    <dbReference type="NCBI Taxonomy" id="2715679"/>
    <lineage>
        <taxon>Bacteria</taxon>
        <taxon>Pseudomonadati</taxon>
        <taxon>Nitrospirota</taxon>
        <taxon>Thermodesulfovibrionia</taxon>
        <taxon>Thermodesulfovibrionales</taxon>
        <taxon>Dissulfurispiraceae</taxon>
        <taxon>Dissulfurispira</taxon>
    </lineage>
</organism>
<dbReference type="InterPro" id="IPR033749">
    <property type="entry name" value="Polyprenyl_synt_CS"/>
</dbReference>
<dbReference type="GO" id="GO:0046872">
    <property type="term" value="F:metal ion binding"/>
    <property type="evidence" value="ECO:0007669"/>
    <property type="project" value="UniProtKB-KW"/>
</dbReference>
<dbReference type="GO" id="GO:0016114">
    <property type="term" value="P:terpenoid biosynthetic process"/>
    <property type="evidence" value="ECO:0007669"/>
    <property type="project" value="UniProtKB-ARBA"/>
</dbReference>
<evidence type="ECO:0000256" key="5">
    <source>
        <dbReference type="ARBA" id="ARBA00022842"/>
    </source>
</evidence>
<protein>
    <submittedName>
        <fullName evidence="8">Farnesyl-diphosphate synthase</fullName>
    </submittedName>
</protein>
<evidence type="ECO:0000256" key="7">
    <source>
        <dbReference type="RuleBase" id="RU004466"/>
    </source>
</evidence>
<dbReference type="PROSITE" id="PS00723">
    <property type="entry name" value="POLYPRENYL_SYNTHASE_1"/>
    <property type="match status" value="1"/>
</dbReference>
<accession>A0A7G1H501</accession>
<dbReference type="GO" id="GO:0005737">
    <property type="term" value="C:cytoplasm"/>
    <property type="evidence" value="ECO:0007669"/>
    <property type="project" value="UniProtKB-ARBA"/>
</dbReference>
<keyword evidence="4" id="KW-0479">Metal-binding</keyword>
<dbReference type="EMBL" id="AP022873">
    <property type="protein sequence ID" value="BCB97191.1"/>
    <property type="molecule type" value="Genomic_DNA"/>
</dbReference>
<reference evidence="8 9" key="1">
    <citation type="submission" date="2020-03" db="EMBL/GenBank/DDBJ databases">
        <title>Complete genome sequences of two sulfur-disproportionating bacterial strains T55J and Mzg5.</title>
        <authorList>
            <person name="Umezawa K."/>
            <person name="Kojima H."/>
            <person name="Kato Y."/>
            <person name="Fukui M."/>
        </authorList>
    </citation>
    <scope>NUCLEOTIDE SEQUENCE [LARGE SCALE GENOMIC DNA]</scope>
    <source>
        <strain evidence="8 9">T55J</strain>
    </source>
</reference>
<keyword evidence="5" id="KW-0460">Magnesium</keyword>
<dbReference type="SFLD" id="SFLDS00005">
    <property type="entry name" value="Isoprenoid_Synthase_Type_I"/>
    <property type="match status" value="1"/>
</dbReference>
<dbReference type="PANTHER" id="PTHR43281:SF1">
    <property type="entry name" value="FARNESYL DIPHOSPHATE SYNTHASE"/>
    <property type="match status" value="1"/>
</dbReference>
<dbReference type="Proteomes" id="UP000516360">
    <property type="component" value="Chromosome"/>
</dbReference>
<comment type="cofactor">
    <cofactor evidence="1">
        <name>Mg(2+)</name>
        <dbReference type="ChEBI" id="CHEBI:18420"/>
    </cofactor>
</comment>
<dbReference type="CDD" id="cd00685">
    <property type="entry name" value="Trans_IPPS_HT"/>
    <property type="match status" value="1"/>
</dbReference>
<dbReference type="InterPro" id="IPR008949">
    <property type="entry name" value="Isoprenoid_synthase_dom_sf"/>
</dbReference>
<evidence type="ECO:0000313" key="8">
    <source>
        <dbReference type="EMBL" id="BCB97191.1"/>
    </source>
</evidence>
<evidence type="ECO:0000256" key="1">
    <source>
        <dbReference type="ARBA" id="ARBA00001946"/>
    </source>
</evidence>
<keyword evidence="9" id="KW-1185">Reference proteome</keyword>
<evidence type="ECO:0000256" key="6">
    <source>
        <dbReference type="ARBA" id="ARBA00023229"/>
    </source>
</evidence>
<dbReference type="PANTHER" id="PTHR43281">
    <property type="entry name" value="FARNESYL DIPHOSPHATE SYNTHASE"/>
    <property type="match status" value="1"/>
</dbReference>
<gene>
    <name evidence="8" type="ORF">JZK55_21130</name>
</gene>
<dbReference type="InterPro" id="IPR053378">
    <property type="entry name" value="Prenyl_diphosphate_synthase"/>
</dbReference>
<comment type="similarity">
    <text evidence="2 7">Belongs to the FPP/GGPP synthase family.</text>
</comment>
<dbReference type="NCBIfam" id="NF045485">
    <property type="entry name" value="FPPsyn"/>
    <property type="match status" value="1"/>
</dbReference>
<dbReference type="KEGG" id="dtp:JZK55_21130"/>
<sequence length="300" mass="33127">MDIRAYLRERKTLIDAFLESYFSAPVNPKTLHNSMLYSLHAGGKRIRPILCLAAYEACVKDSTAKIEDIIPYAAALEFIHTYSLIHDDLPAMDNDDLRRGKPTNHKVFGEGMAILAGDGLLTEAFYLLSNNTQYGYHLSHSAVLRVIREIAIAAGAHGMVGGQAQDLLSEDAEPDAETLSFIHTHKTAALITVSVRSGGILADCSDYELSGLTKYGENIGLAFQVIDDILDVEGETEVIGKPRGSDEKKKKMTYPKLYGIEKSKERAKELINAAINSLETFDEKAEPLRAIAMYMLERKS</sequence>
<dbReference type="SFLD" id="SFLDG01017">
    <property type="entry name" value="Polyprenyl_Transferase_Like"/>
    <property type="match status" value="1"/>
</dbReference>
<evidence type="ECO:0000256" key="3">
    <source>
        <dbReference type="ARBA" id="ARBA00022679"/>
    </source>
</evidence>
<evidence type="ECO:0000256" key="4">
    <source>
        <dbReference type="ARBA" id="ARBA00022723"/>
    </source>
</evidence>
<dbReference type="SUPFAM" id="SSF48576">
    <property type="entry name" value="Terpenoid synthases"/>
    <property type="match status" value="1"/>
</dbReference>
<dbReference type="GO" id="GO:0004659">
    <property type="term" value="F:prenyltransferase activity"/>
    <property type="evidence" value="ECO:0007669"/>
    <property type="project" value="InterPro"/>
</dbReference>
<dbReference type="Pfam" id="PF00348">
    <property type="entry name" value="polyprenyl_synt"/>
    <property type="match status" value="1"/>
</dbReference>
<evidence type="ECO:0000313" key="9">
    <source>
        <dbReference type="Proteomes" id="UP000516360"/>
    </source>
</evidence>
<dbReference type="FunFam" id="1.10.600.10:FF:000001">
    <property type="entry name" value="Geranylgeranyl diphosphate synthase"/>
    <property type="match status" value="1"/>
</dbReference>
<dbReference type="AlphaFoldDB" id="A0A7G1H501"/>
<dbReference type="Gene3D" id="1.10.600.10">
    <property type="entry name" value="Farnesyl Diphosphate Synthase"/>
    <property type="match status" value="1"/>
</dbReference>
<proteinExistence type="inferred from homology"/>
<dbReference type="RefSeq" id="WP_203472334.1">
    <property type="nucleotide sequence ID" value="NZ_AP022873.1"/>
</dbReference>